<dbReference type="SUPFAM" id="SSF50494">
    <property type="entry name" value="Trypsin-like serine proteases"/>
    <property type="match status" value="1"/>
</dbReference>
<organism evidence="2 3">
    <name type="scientific">Pseudomonas protegens</name>
    <dbReference type="NCBI Taxonomy" id="380021"/>
    <lineage>
        <taxon>Bacteria</taxon>
        <taxon>Pseudomonadati</taxon>
        <taxon>Pseudomonadota</taxon>
        <taxon>Gammaproteobacteria</taxon>
        <taxon>Pseudomonadales</taxon>
        <taxon>Pseudomonadaceae</taxon>
        <taxon>Pseudomonas</taxon>
    </lineage>
</organism>
<gene>
    <name evidence="2" type="ORF">C5U62_21795</name>
</gene>
<dbReference type="Pfam" id="PF13365">
    <property type="entry name" value="Trypsin_2"/>
    <property type="match status" value="1"/>
</dbReference>
<evidence type="ECO:0000313" key="3">
    <source>
        <dbReference type="Proteomes" id="UP000244178"/>
    </source>
</evidence>
<dbReference type="EMBL" id="PYJM01000005">
    <property type="protein sequence ID" value="PUA43273.1"/>
    <property type="molecule type" value="Genomic_DNA"/>
</dbReference>
<dbReference type="PRINTS" id="PR00834">
    <property type="entry name" value="PROTEASES2C"/>
</dbReference>
<name>A0A2T6GGJ1_9PSED</name>
<dbReference type="Gene3D" id="2.40.10.120">
    <property type="match status" value="1"/>
</dbReference>
<dbReference type="InterPro" id="IPR001940">
    <property type="entry name" value="Peptidase_S1C"/>
</dbReference>
<dbReference type="PANTHER" id="PTHR43019">
    <property type="entry name" value="SERINE ENDOPROTEASE DEGS"/>
    <property type="match status" value="1"/>
</dbReference>
<proteinExistence type="predicted"/>
<evidence type="ECO:0000256" key="1">
    <source>
        <dbReference type="SAM" id="SignalP"/>
    </source>
</evidence>
<protein>
    <submittedName>
        <fullName evidence="2">Uncharacterized protein</fullName>
    </submittedName>
</protein>
<feature type="signal peptide" evidence="1">
    <location>
        <begin position="1"/>
        <end position="23"/>
    </location>
</feature>
<dbReference type="RefSeq" id="WP_108545559.1">
    <property type="nucleotide sequence ID" value="NZ_PYJM01000005.1"/>
</dbReference>
<dbReference type="AlphaFoldDB" id="A0A2T6GGJ1"/>
<reference evidence="2 3" key="1">
    <citation type="submission" date="2018-03" db="EMBL/GenBank/DDBJ databases">
        <title>Draft genome sequence of the plant growth promoting rhizobacterium Pseudomonas protegens strain BNJ-SS-45 isolated from wheat (Triticum aestivum) rhizosphere.</title>
        <authorList>
            <person name="Bajpai A."/>
            <person name="Shende K."/>
            <person name="Meena N."/>
            <person name="Upadhyayula S.R."/>
            <person name="Suravajhala P."/>
            <person name="Medicherla K.M."/>
            <person name="Johri B.N."/>
        </authorList>
    </citation>
    <scope>NUCLEOTIDE SEQUENCE [LARGE SCALE GENOMIC DNA]</scope>
    <source>
        <strain evidence="2 3">BNJ-SS-45</strain>
    </source>
</reference>
<keyword evidence="1" id="KW-0732">Signal</keyword>
<dbReference type="Proteomes" id="UP000244178">
    <property type="component" value="Unassembled WGS sequence"/>
</dbReference>
<accession>A0A2T6GGJ1</accession>
<dbReference type="InterPro" id="IPR009003">
    <property type="entry name" value="Peptidase_S1_PA"/>
</dbReference>
<sequence>MTGMNQLAITLLLTAMPLGMAHAMDVSCLFHRNKEAMTRIDYTCILTNGDGKCESSGSGFIVSESGLVITNNHVISPVGNVTVESEKIQVKVGSRGAGNVPATVVARDKIRDIALLQLAPRDNGEGWQTVAIGTAVPTPVAAPLMALGYGGWELSLIPPGMKTAELAEVDGGYKPWWQTNLALNEGNSGGPVFGSNGTVIGISVAYKRSSQLVSYVIPIYYAKPFLDQAGARSVTYGSCVSGQLEKDPQYQAL</sequence>
<comment type="caution">
    <text evidence="2">The sequence shown here is derived from an EMBL/GenBank/DDBJ whole genome shotgun (WGS) entry which is preliminary data.</text>
</comment>
<dbReference type="PANTHER" id="PTHR43019:SF23">
    <property type="entry name" value="PROTEASE DO-LIKE 5, CHLOROPLASTIC"/>
    <property type="match status" value="1"/>
</dbReference>
<feature type="chain" id="PRO_5015483110" evidence="1">
    <location>
        <begin position="24"/>
        <end position="253"/>
    </location>
</feature>
<dbReference type="GO" id="GO:0004252">
    <property type="term" value="F:serine-type endopeptidase activity"/>
    <property type="evidence" value="ECO:0007669"/>
    <property type="project" value="InterPro"/>
</dbReference>
<evidence type="ECO:0000313" key="2">
    <source>
        <dbReference type="EMBL" id="PUA43273.1"/>
    </source>
</evidence>
<dbReference type="GO" id="GO:0006508">
    <property type="term" value="P:proteolysis"/>
    <property type="evidence" value="ECO:0007669"/>
    <property type="project" value="InterPro"/>
</dbReference>